<dbReference type="Pfam" id="PF13765">
    <property type="entry name" value="PRY"/>
    <property type="match status" value="1"/>
</dbReference>
<dbReference type="InterPro" id="IPR051051">
    <property type="entry name" value="E3_ubiq-ligase_TRIM/RNF"/>
</dbReference>
<evidence type="ECO:0000256" key="2">
    <source>
        <dbReference type="ARBA" id="ARBA00022771"/>
    </source>
</evidence>
<keyword evidence="1" id="KW-0479">Metal-binding</keyword>
<dbReference type="SUPFAM" id="SSF49899">
    <property type="entry name" value="Concanavalin A-like lectins/glucanases"/>
    <property type="match status" value="1"/>
</dbReference>
<dbReference type="EMBL" id="VOFY01000012">
    <property type="protein sequence ID" value="KAA8587481.1"/>
    <property type="molecule type" value="Genomic_DNA"/>
</dbReference>
<accession>A0A5J5D7E0</accession>
<dbReference type="AlphaFoldDB" id="A0A5J5D7E0"/>
<dbReference type="InterPro" id="IPR013320">
    <property type="entry name" value="ConA-like_dom_sf"/>
</dbReference>
<dbReference type="Gene3D" id="1.10.287.1490">
    <property type="match status" value="1"/>
</dbReference>
<keyword evidence="2" id="KW-0863">Zinc-finger</keyword>
<dbReference type="Proteomes" id="UP000327493">
    <property type="component" value="Chromosome 12"/>
</dbReference>
<organism evidence="6 7">
    <name type="scientific">Etheostoma spectabile</name>
    <name type="common">orangethroat darter</name>
    <dbReference type="NCBI Taxonomy" id="54343"/>
    <lineage>
        <taxon>Eukaryota</taxon>
        <taxon>Metazoa</taxon>
        <taxon>Chordata</taxon>
        <taxon>Craniata</taxon>
        <taxon>Vertebrata</taxon>
        <taxon>Euteleostomi</taxon>
        <taxon>Actinopterygii</taxon>
        <taxon>Neopterygii</taxon>
        <taxon>Teleostei</taxon>
        <taxon>Neoteleostei</taxon>
        <taxon>Acanthomorphata</taxon>
        <taxon>Eupercaria</taxon>
        <taxon>Perciformes</taxon>
        <taxon>Percoidei</taxon>
        <taxon>Percidae</taxon>
        <taxon>Etheostomatinae</taxon>
        <taxon>Etheostoma</taxon>
    </lineage>
</organism>
<evidence type="ECO:0000256" key="4">
    <source>
        <dbReference type="SAM" id="Coils"/>
    </source>
</evidence>
<gene>
    <name evidence="6" type="ORF">FQN60_016343</name>
</gene>
<evidence type="ECO:0000313" key="7">
    <source>
        <dbReference type="Proteomes" id="UP000327493"/>
    </source>
</evidence>
<feature type="coiled-coil region" evidence="4">
    <location>
        <begin position="188"/>
        <end position="299"/>
    </location>
</feature>
<keyword evidence="3" id="KW-0862">Zinc</keyword>
<dbReference type="GO" id="GO:0008270">
    <property type="term" value="F:zinc ion binding"/>
    <property type="evidence" value="ECO:0007669"/>
    <property type="project" value="UniProtKB-KW"/>
</dbReference>
<dbReference type="InterPro" id="IPR006574">
    <property type="entry name" value="PRY"/>
</dbReference>
<dbReference type="PRINTS" id="PR01407">
    <property type="entry name" value="BUTYPHLNCDUF"/>
</dbReference>
<proteinExistence type="predicted"/>
<dbReference type="InterPro" id="IPR043136">
    <property type="entry name" value="B30.2/SPRY_sf"/>
</dbReference>
<feature type="non-terminal residue" evidence="6">
    <location>
        <position position="1"/>
    </location>
</feature>
<dbReference type="SMART" id="SM00589">
    <property type="entry name" value="PRY"/>
    <property type="match status" value="1"/>
</dbReference>
<comment type="caution">
    <text evidence="6">The sequence shown here is derived from an EMBL/GenBank/DDBJ whole genome shotgun (WGS) entry which is preliminary data.</text>
</comment>
<reference evidence="6 7" key="1">
    <citation type="submission" date="2019-08" db="EMBL/GenBank/DDBJ databases">
        <title>A chromosome-level genome assembly, high-density linkage maps, and genome scans reveal the genomic architecture of hybrid incompatibilities underlying speciation via character displacement in darters (Percidae: Etheostominae).</title>
        <authorList>
            <person name="Moran R.L."/>
            <person name="Catchen J.M."/>
            <person name="Fuller R.C."/>
        </authorList>
    </citation>
    <scope>NUCLEOTIDE SEQUENCE [LARGE SCALE GENOMIC DNA]</scope>
    <source>
        <strain evidence="6">EspeVRDwgs_2016</strain>
        <tissue evidence="6">Muscle</tissue>
    </source>
</reference>
<keyword evidence="4" id="KW-0175">Coiled coil</keyword>
<dbReference type="InterPro" id="IPR003879">
    <property type="entry name" value="Butyrophylin_SPRY"/>
</dbReference>
<evidence type="ECO:0000256" key="1">
    <source>
        <dbReference type="ARBA" id="ARBA00022723"/>
    </source>
</evidence>
<dbReference type="Gene3D" id="2.60.120.920">
    <property type="match status" value="1"/>
</dbReference>
<evidence type="ECO:0000259" key="5">
    <source>
        <dbReference type="SMART" id="SM00589"/>
    </source>
</evidence>
<dbReference type="PANTHER" id="PTHR25465">
    <property type="entry name" value="B-BOX DOMAIN CONTAINING"/>
    <property type="match status" value="1"/>
</dbReference>
<protein>
    <recommendedName>
        <fullName evidence="5">SPRY-associated domain-containing protein</fullName>
    </recommendedName>
</protein>
<dbReference type="PANTHER" id="PTHR25465:SF14">
    <property type="entry name" value="E3 UBIQUITIN-PROTEIN LIGASE TRIM65"/>
    <property type="match status" value="1"/>
</dbReference>
<evidence type="ECO:0000313" key="6">
    <source>
        <dbReference type="EMBL" id="KAA8587481.1"/>
    </source>
</evidence>
<feature type="coiled-coil region" evidence="4">
    <location>
        <begin position="49"/>
        <end position="76"/>
    </location>
</feature>
<sequence length="354" mass="40410">GRTEIEQNIVELNRTRNSKTALILNVINLHDDLTTLRDLISTTENPDRISELQRQLEEKQEELNSKTADIERLIANPKIILTITELQDEIGALQKKAGNNTTGGRGEELQNRLDGLISEIDDKDGDITKLMLNIMTLQKLSNDLTTKKDKLQKYINELNEKNPTIAILILHSLLQAEEREHAFAQPEVRELLRTLQLKSEECSGLEERYENLKEEVNTQCDDLQRQLQQSQEDADRLQQQLHKKDANLKQLQQQSEEQIRENNSLVLLSPLAISLQNEKNKLEDNVQDLQNRLSNVEDKTIYARQVILDPNPAHPRIALSADDTRTSTSEEIQNVPDHPSRFNVVLAVLGTTGF</sequence>
<evidence type="ECO:0000256" key="3">
    <source>
        <dbReference type="ARBA" id="ARBA00022833"/>
    </source>
</evidence>
<name>A0A5J5D7E0_9PERO</name>
<feature type="domain" description="SPRY-associated" evidence="5">
    <location>
        <begin position="303"/>
        <end position="354"/>
    </location>
</feature>
<keyword evidence="7" id="KW-1185">Reference proteome</keyword>